<reference evidence="1 2" key="1">
    <citation type="journal article" date="2022" name="Genome Biol. Evol.">
        <title>The Spruce Budworm Genome: Reconstructing the Evolutionary History of Antifreeze Proteins.</title>
        <authorList>
            <person name="Beliveau C."/>
            <person name="Gagne P."/>
            <person name="Picq S."/>
            <person name="Vernygora O."/>
            <person name="Keeling C.I."/>
            <person name="Pinkney K."/>
            <person name="Doucet D."/>
            <person name="Wen F."/>
            <person name="Johnston J.S."/>
            <person name="Maaroufi H."/>
            <person name="Boyle B."/>
            <person name="Laroche J."/>
            <person name="Dewar K."/>
            <person name="Juretic N."/>
            <person name="Blackburn G."/>
            <person name="Nisole A."/>
            <person name="Brunet B."/>
            <person name="Brandao M."/>
            <person name="Lumley L."/>
            <person name="Duan J."/>
            <person name="Quan G."/>
            <person name="Lucarotti C.J."/>
            <person name="Roe A.D."/>
            <person name="Sperling F.A.H."/>
            <person name="Levesque R.C."/>
            <person name="Cusson M."/>
        </authorList>
    </citation>
    <scope>NUCLEOTIDE SEQUENCE [LARGE SCALE GENOMIC DNA]</scope>
    <source>
        <strain evidence="1">Glfc:IPQL:Cfum</strain>
    </source>
</reference>
<accession>A0ACC0JDS6</accession>
<protein>
    <submittedName>
        <fullName evidence="1">Uncharacterized protein</fullName>
    </submittedName>
</protein>
<sequence length="296" mass="34212">MQLPSIRTLAVLVGYLAMHEAYPMQGWPLYPQTPREYPDDDYYYASKDQHYYENPALNAPEVYGQVPYPYFYDPYGHFVNEAPKRQEERFASLPIGQETWFESDASPHWRSNDVDDVSAAFMDNLIITQMAQDAQRRRENNRAAFPNIDYEERDLEDEDVRELKALAGKPLYHAPKTVPNIEDDEEDYQNDEGFINWNGNKRSVTTQAPVHSTAKPKAGQKEVMMPRPAQNHNHQNGQDKRASSFYGTLAKLLQKEKESKTQTEDLAISRKINKRFIAGDSDLVLELRGLKHRIPT</sequence>
<dbReference type="Proteomes" id="UP001064048">
    <property type="component" value="Chromosome 10"/>
</dbReference>
<gene>
    <name evidence="1" type="ORF">MSG28_006141</name>
</gene>
<keyword evidence="2" id="KW-1185">Reference proteome</keyword>
<proteinExistence type="predicted"/>
<dbReference type="EMBL" id="CM046110">
    <property type="protein sequence ID" value="KAI8422253.1"/>
    <property type="molecule type" value="Genomic_DNA"/>
</dbReference>
<name>A0ACC0JDS6_CHOFU</name>
<organism evidence="1 2">
    <name type="scientific">Choristoneura fumiferana</name>
    <name type="common">Spruce budworm moth</name>
    <name type="synonym">Archips fumiferana</name>
    <dbReference type="NCBI Taxonomy" id="7141"/>
    <lineage>
        <taxon>Eukaryota</taxon>
        <taxon>Metazoa</taxon>
        <taxon>Ecdysozoa</taxon>
        <taxon>Arthropoda</taxon>
        <taxon>Hexapoda</taxon>
        <taxon>Insecta</taxon>
        <taxon>Pterygota</taxon>
        <taxon>Neoptera</taxon>
        <taxon>Endopterygota</taxon>
        <taxon>Lepidoptera</taxon>
        <taxon>Glossata</taxon>
        <taxon>Ditrysia</taxon>
        <taxon>Tortricoidea</taxon>
        <taxon>Tortricidae</taxon>
        <taxon>Tortricinae</taxon>
        <taxon>Choristoneura</taxon>
    </lineage>
</organism>
<evidence type="ECO:0000313" key="1">
    <source>
        <dbReference type="EMBL" id="KAI8422253.1"/>
    </source>
</evidence>
<comment type="caution">
    <text evidence="1">The sequence shown here is derived from an EMBL/GenBank/DDBJ whole genome shotgun (WGS) entry which is preliminary data.</text>
</comment>
<evidence type="ECO:0000313" key="2">
    <source>
        <dbReference type="Proteomes" id="UP001064048"/>
    </source>
</evidence>